<dbReference type="EMBL" id="AZHD01000029">
    <property type="protein sequence ID" value="OAA53474.1"/>
    <property type="molecule type" value="Genomic_DNA"/>
</dbReference>
<keyword evidence="4" id="KW-1185">Reference proteome</keyword>
<dbReference type="AlphaFoldDB" id="A0A167LT82"/>
<keyword evidence="2" id="KW-0732">Signal</keyword>
<accession>A0A167LT82</accession>
<dbReference type="Proteomes" id="UP000076874">
    <property type="component" value="Unassembled WGS sequence"/>
</dbReference>
<feature type="signal peptide" evidence="2">
    <location>
        <begin position="1"/>
        <end position="26"/>
    </location>
</feature>
<protein>
    <recommendedName>
        <fullName evidence="5">Secreted protein</fullName>
    </recommendedName>
</protein>
<feature type="chain" id="PRO_5007890008" description="Secreted protein" evidence="2">
    <location>
        <begin position="27"/>
        <end position="123"/>
    </location>
</feature>
<evidence type="ECO:0000313" key="4">
    <source>
        <dbReference type="Proteomes" id="UP000076874"/>
    </source>
</evidence>
<comment type="caution">
    <text evidence="3">The sequence shown here is derived from an EMBL/GenBank/DDBJ whole genome shotgun (WGS) entry which is preliminary data.</text>
</comment>
<organism evidence="3 4">
    <name type="scientific">Niveomyces insectorum RCEF 264</name>
    <dbReference type="NCBI Taxonomy" id="1081102"/>
    <lineage>
        <taxon>Eukaryota</taxon>
        <taxon>Fungi</taxon>
        <taxon>Dikarya</taxon>
        <taxon>Ascomycota</taxon>
        <taxon>Pezizomycotina</taxon>
        <taxon>Sordariomycetes</taxon>
        <taxon>Hypocreomycetidae</taxon>
        <taxon>Hypocreales</taxon>
        <taxon>Cordycipitaceae</taxon>
        <taxon>Niveomyces</taxon>
    </lineage>
</organism>
<reference evidence="3 4" key="1">
    <citation type="journal article" date="2016" name="Genome Biol. Evol.">
        <title>Divergent and convergent evolution of fungal pathogenicity.</title>
        <authorList>
            <person name="Shang Y."/>
            <person name="Xiao G."/>
            <person name="Zheng P."/>
            <person name="Cen K."/>
            <person name="Zhan S."/>
            <person name="Wang C."/>
        </authorList>
    </citation>
    <scope>NUCLEOTIDE SEQUENCE [LARGE SCALE GENOMIC DNA]</scope>
    <source>
        <strain evidence="3 4">RCEF 264</strain>
    </source>
</reference>
<proteinExistence type="predicted"/>
<sequence length="123" mass="12580">MVRAVRALWAVDVPVAVAVAVAGSEAVPATAAAMAPSTLSTGTTTTDTGSWPRADATPVARAPHTDPAPADVAMDETPGDPWLAMPGAGPTPFSDQLPSGGMAEEYMFWDLFCAEEGGVDFTM</sequence>
<name>A0A167LT82_9HYPO</name>
<evidence type="ECO:0000256" key="1">
    <source>
        <dbReference type="SAM" id="MobiDB-lite"/>
    </source>
</evidence>
<evidence type="ECO:0000256" key="2">
    <source>
        <dbReference type="SAM" id="SignalP"/>
    </source>
</evidence>
<feature type="region of interest" description="Disordered" evidence="1">
    <location>
        <begin position="32"/>
        <end position="97"/>
    </location>
</feature>
<gene>
    <name evidence="3" type="ORF">SPI_09402</name>
</gene>
<evidence type="ECO:0000313" key="3">
    <source>
        <dbReference type="EMBL" id="OAA53474.1"/>
    </source>
</evidence>
<feature type="compositionally biased region" description="Low complexity" evidence="1">
    <location>
        <begin position="32"/>
        <end position="50"/>
    </location>
</feature>
<evidence type="ECO:0008006" key="5">
    <source>
        <dbReference type="Google" id="ProtNLM"/>
    </source>
</evidence>